<sequence>MKVLIALALVGLVAGKAVESPVEIDYHNKVGIPAAARIKAAEEAINFDGSRIVGGSAAALGQFPYQGGLVITMSTGGTSVCGSTMLTNTRGLTAAHCWRTLFSQARSFTVVYGSALLFSGGTRVDTTNVELHGSYNMITLVNDIAVITHANVAYTNNIRNIALASGTNQFVGTWATASGYGLTSDGGSITTNQFLSHVNLQVITNAVCAATYGTSTVVDSTICVATTGGRSTCGGDSGGPLVANQQLIGVVSFGHRDGCQRNHPAGFARVTTFTSWIEARL</sequence>
<gene>
    <name evidence="1" type="ORF">MSG28_012947</name>
</gene>
<organism evidence="1 2">
    <name type="scientific">Choristoneura fumiferana</name>
    <name type="common">Spruce budworm moth</name>
    <name type="synonym">Archips fumiferana</name>
    <dbReference type="NCBI Taxonomy" id="7141"/>
    <lineage>
        <taxon>Eukaryota</taxon>
        <taxon>Metazoa</taxon>
        <taxon>Ecdysozoa</taxon>
        <taxon>Arthropoda</taxon>
        <taxon>Hexapoda</taxon>
        <taxon>Insecta</taxon>
        <taxon>Pterygota</taxon>
        <taxon>Neoptera</taxon>
        <taxon>Endopterygota</taxon>
        <taxon>Lepidoptera</taxon>
        <taxon>Glossata</taxon>
        <taxon>Ditrysia</taxon>
        <taxon>Tortricoidea</taxon>
        <taxon>Tortricidae</taxon>
        <taxon>Tortricinae</taxon>
        <taxon>Choristoneura</taxon>
    </lineage>
</organism>
<reference evidence="1 2" key="1">
    <citation type="journal article" date="2022" name="Genome Biol. Evol.">
        <title>The Spruce Budworm Genome: Reconstructing the Evolutionary History of Antifreeze Proteins.</title>
        <authorList>
            <person name="Beliveau C."/>
            <person name="Gagne P."/>
            <person name="Picq S."/>
            <person name="Vernygora O."/>
            <person name="Keeling C.I."/>
            <person name="Pinkney K."/>
            <person name="Doucet D."/>
            <person name="Wen F."/>
            <person name="Johnston J.S."/>
            <person name="Maaroufi H."/>
            <person name="Boyle B."/>
            <person name="Laroche J."/>
            <person name="Dewar K."/>
            <person name="Juretic N."/>
            <person name="Blackburn G."/>
            <person name="Nisole A."/>
            <person name="Brunet B."/>
            <person name="Brandao M."/>
            <person name="Lumley L."/>
            <person name="Duan J."/>
            <person name="Quan G."/>
            <person name="Lucarotti C.J."/>
            <person name="Roe A.D."/>
            <person name="Sperling F.A.H."/>
            <person name="Levesque R.C."/>
            <person name="Cusson M."/>
        </authorList>
    </citation>
    <scope>NUCLEOTIDE SEQUENCE [LARGE SCALE GENOMIC DNA]</scope>
    <source>
        <strain evidence="1">Glfc:IPQL:Cfum</strain>
    </source>
</reference>
<dbReference type="Proteomes" id="UP001064048">
    <property type="component" value="Chromosome 23"/>
</dbReference>
<keyword evidence="2" id="KW-1185">Reference proteome</keyword>
<accession>A0ACC0KRF6</accession>
<evidence type="ECO:0000313" key="1">
    <source>
        <dbReference type="EMBL" id="KAI8439083.1"/>
    </source>
</evidence>
<evidence type="ECO:0000313" key="2">
    <source>
        <dbReference type="Proteomes" id="UP001064048"/>
    </source>
</evidence>
<proteinExistence type="predicted"/>
<dbReference type="EMBL" id="CM046123">
    <property type="protein sequence ID" value="KAI8439083.1"/>
    <property type="molecule type" value="Genomic_DNA"/>
</dbReference>
<name>A0ACC0KRF6_CHOFU</name>
<comment type="caution">
    <text evidence="1">The sequence shown here is derived from an EMBL/GenBank/DDBJ whole genome shotgun (WGS) entry which is preliminary data.</text>
</comment>
<protein>
    <submittedName>
        <fullName evidence="1">Uncharacterized protein</fullName>
    </submittedName>
</protein>